<dbReference type="PANTHER" id="PTHR42756:SF1">
    <property type="entry name" value="TRANSCRIPTIONAL REPRESSOR OF EMRAB OPERON"/>
    <property type="match status" value="1"/>
</dbReference>
<dbReference type="InterPro" id="IPR036390">
    <property type="entry name" value="WH_DNA-bd_sf"/>
</dbReference>
<dbReference type="Gene3D" id="1.10.10.10">
    <property type="entry name" value="Winged helix-like DNA-binding domain superfamily/Winged helix DNA-binding domain"/>
    <property type="match status" value="1"/>
</dbReference>
<reference evidence="5" key="1">
    <citation type="submission" date="2021-06" db="EMBL/GenBank/DDBJ databases">
        <authorList>
            <person name="Arsene-Ploetze F."/>
        </authorList>
    </citation>
    <scope>NUCLEOTIDE SEQUENCE</scope>
    <source>
        <strain evidence="5">SBRY1</strain>
    </source>
</reference>
<dbReference type="GO" id="GO:0003677">
    <property type="term" value="F:DNA binding"/>
    <property type="evidence" value="ECO:0007669"/>
    <property type="project" value="UniProtKB-KW"/>
</dbReference>
<organism evidence="5 6">
    <name type="scientific">Actinacidiphila bryophytorum</name>
    <dbReference type="NCBI Taxonomy" id="1436133"/>
    <lineage>
        <taxon>Bacteria</taxon>
        <taxon>Bacillati</taxon>
        <taxon>Actinomycetota</taxon>
        <taxon>Actinomycetes</taxon>
        <taxon>Kitasatosporales</taxon>
        <taxon>Streptomycetaceae</taxon>
        <taxon>Actinacidiphila</taxon>
    </lineage>
</organism>
<dbReference type="EMBL" id="CAJVAX010000023">
    <property type="protein sequence ID" value="CAG7657899.1"/>
    <property type="molecule type" value="Genomic_DNA"/>
</dbReference>
<name>A0A9W4H8H2_9ACTN</name>
<accession>A0A9W4H8H2</accession>
<evidence type="ECO:0000259" key="4">
    <source>
        <dbReference type="PROSITE" id="PS50995"/>
    </source>
</evidence>
<dbReference type="GO" id="GO:0003700">
    <property type="term" value="F:DNA-binding transcription factor activity"/>
    <property type="evidence" value="ECO:0007669"/>
    <property type="project" value="InterPro"/>
</dbReference>
<dbReference type="InterPro" id="IPR036388">
    <property type="entry name" value="WH-like_DNA-bd_sf"/>
</dbReference>
<keyword evidence="2" id="KW-0238">DNA-binding</keyword>
<protein>
    <submittedName>
        <fullName evidence="5">MarR family transcriptional regulator</fullName>
    </submittedName>
</protein>
<dbReference type="PANTHER" id="PTHR42756">
    <property type="entry name" value="TRANSCRIPTIONAL REGULATOR, MARR"/>
    <property type="match status" value="1"/>
</dbReference>
<dbReference type="InterPro" id="IPR023187">
    <property type="entry name" value="Tscrpt_reg_MarR-type_CS"/>
</dbReference>
<feature type="domain" description="HTH marR-type" evidence="4">
    <location>
        <begin position="4"/>
        <end position="136"/>
    </location>
</feature>
<evidence type="ECO:0000256" key="1">
    <source>
        <dbReference type="ARBA" id="ARBA00023015"/>
    </source>
</evidence>
<dbReference type="PROSITE" id="PS50995">
    <property type="entry name" value="HTH_MARR_2"/>
    <property type="match status" value="1"/>
</dbReference>
<dbReference type="SMART" id="SM00347">
    <property type="entry name" value="HTH_MARR"/>
    <property type="match status" value="1"/>
</dbReference>
<dbReference type="PROSITE" id="PS01117">
    <property type="entry name" value="HTH_MARR_1"/>
    <property type="match status" value="1"/>
</dbReference>
<dbReference type="Pfam" id="PF01047">
    <property type="entry name" value="MarR"/>
    <property type="match status" value="1"/>
</dbReference>
<dbReference type="SUPFAM" id="SSF46785">
    <property type="entry name" value="Winged helix' DNA-binding domain"/>
    <property type="match status" value="1"/>
</dbReference>
<proteinExistence type="predicted"/>
<comment type="caution">
    <text evidence="5">The sequence shown here is derived from an EMBL/GenBank/DDBJ whole genome shotgun (WGS) entry which is preliminary data.</text>
</comment>
<keyword evidence="6" id="KW-1185">Reference proteome</keyword>
<dbReference type="InterPro" id="IPR000835">
    <property type="entry name" value="HTH_MarR-typ"/>
</dbReference>
<dbReference type="AlphaFoldDB" id="A0A9W4H8H2"/>
<evidence type="ECO:0000313" key="6">
    <source>
        <dbReference type="Proteomes" id="UP001153328"/>
    </source>
</evidence>
<dbReference type="RefSeq" id="WP_205046242.1">
    <property type="nucleotide sequence ID" value="NZ_CAJVAX010000023.1"/>
</dbReference>
<evidence type="ECO:0000313" key="5">
    <source>
        <dbReference type="EMBL" id="CAG7657899.1"/>
    </source>
</evidence>
<evidence type="ECO:0000256" key="2">
    <source>
        <dbReference type="ARBA" id="ARBA00023125"/>
    </source>
</evidence>
<gene>
    <name evidence="5" type="ORF">SBRY_90078</name>
</gene>
<evidence type="ECO:0000256" key="3">
    <source>
        <dbReference type="ARBA" id="ARBA00023163"/>
    </source>
</evidence>
<dbReference type="Proteomes" id="UP001153328">
    <property type="component" value="Unassembled WGS sequence"/>
</dbReference>
<keyword evidence="3" id="KW-0804">Transcription</keyword>
<keyword evidence="1" id="KW-0805">Transcription regulation</keyword>
<dbReference type="PRINTS" id="PR00598">
    <property type="entry name" value="HTHMARR"/>
</dbReference>
<sequence>MDESGQINHMILRLAHAHRAVAATLLQELGLYPGQELLLMRLWESDHQSQTALAESLQLDPSTVTRTVQRLEQQGFITRNPSTTDRRSLIVSLTPAGNALRAQVEKAWGTLAEITTAGMPDRPRAEALRLLRRMETNLRSAASRR</sequence>